<keyword evidence="7" id="KW-1185">Reference proteome</keyword>
<dbReference type="Pfam" id="PF04719">
    <property type="entry name" value="TAFII28"/>
    <property type="match status" value="1"/>
</dbReference>
<keyword evidence="5" id="KW-0539">Nucleus</keyword>
<dbReference type="GO" id="GO:0051123">
    <property type="term" value="P:RNA polymerase II preinitiation complex assembly"/>
    <property type="evidence" value="ECO:0007669"/>
    <property type="project" value="InterPro"/>
</dbReference>
<feature type="domain" description="TAFII28-like protein" evidence="6">
    <location>
        <begin position="17"/>
        <end position="129"/>
    </location>
</feature>
<protein>
    <recommendedName>
        <fullName evidence="6">TAFII28-like protein domain-containing protein</fullName>
    </recommendedName>
</protein>
<dbReference type="InterPro" id="IPR006809">
    <property type="entry name" value="TAFII28_dom"/>
</dbReference>
<dbReference type="GO" id="GO:0005669">
    <property type="term" value="C:transcription factor TFIID complex"/>
    <property type="evidence" value="ECO:0007669"/>
    <property type="project" value="InterPro"/>
</dbReference>
<sequence>EELERERERRFLFREAVNTAHQSRYDSYNRVKLKQADVRRLVNATLSQSVPQNVVTVVMAYTKMFAGMLIESAKEVQDEWLAAEEKRPDGEEMTSAANVQPGAGNLAKFMDEVDRGPLLPDHFREAVRRYRKARDGGTTGFTGLSLEGRENAAVRSGGRKLFR</sequence>
<reference evidence="8" key="2">
    <citation type="submission" date="2020-04" db="EMBL/GenBank/DDBJ databases">
        <authorList>
            <consortium name="NCBI Genome Project"/>
        </authorList>
    </citation>
    <scope>NUCLEOTIDE SEQUENCE</scope>
    <source>
        <strain evidence="8">CBS 342.82</strain>
    </source>
</reference>
<comment type="similarity">
    <text evidence="2">Belongs to the TAF11 family.</text>
</comment>
<dbReference type="InterPro" id="IPR009072">
    <property type="entry name" value="Histone-fold"/>
</dbReference>
<dbReference type="OrthoDB" id="28335at2759"/>
<dbReference type="SUPFAM" id="SSF47113">
    <property type="entry name" value="Histone-fold"/>
    <property type="match status" value="1"/>
</dbReference>
<evidence type="ECO:0000256" key="5">
    <source>
        <dbReference type="ARBA" id="ARBA00023242"/>
    </source>
</evidence>
<accession>A0A6J3M4N7</accession>
<feature type="non-terminal residue" evidence="8">
    <location>
        <position position="1"/>
    </location>
</feature>
<reference evidence="8" key="1">
    <citation type="submission" date="2020-01" db="EMBL/GenBank/DDBJ databases">
        <authorList>
            <consortium name="DOE Joint Genome Institute"/>
            <person name="Haridas S."/>
            <person name="Albert R."/>
            <person name="Binder M."/>
            <person name="Bloem J."/>
            <person name="Labutti K."/>
            <person name="Salamov A."/>
            <person name="Andreopoulos B."/>
            <person name="Baker S.E."/>
            <person name="Barry K."/>
            <person name="Bills G."/>
            <person name="Bluhm B.H."/>
            <person name="Cannon C."/>
            <person name="Castanera R."/>
            <person name="Culley D.E."/>
            <person name="Daum C."/>
            <person name="Ezra D."/>
            <person name="Gonzalez J.B."/>
            <person name="Henrissat B."/>
            <person name="Kuo A."/>
            <person name="Liang C."/>
            <person name="Lipzen A."/>
            <person name="Lutzoni F."/>
            <person name="Magnuson J."/>
            <person name="Mondo S."/>
            <person name="Nolan M."/>
            <person name="Ohm R."/>
            <person name="Pangilinan J."/>
            <person name="Park H.-J."/>
            <person name="Ramirez L."/>
            <person name="Alfaro M."/>
            <person name="Sun H."/>
            <person name="Tritt A."/>
            <person name="Yoshinaga Y."/>
            <person name="Zwiers L.-H."/>
            <person name="Turgeon B.G."/>
            <person name="Goodwin S.B."/>
            <person name="Spatafora J.W."/>
            <person name="Crous P.W."/>
            <person name="Grigoriev I.V."/>
        </authorList>
    </citation>
    <scope>NUCLEOTIDE SEQUENCE</scope>
    <source>
        <strain evidence="8">CBS 342.82</strain>
    </source>
</reference>
<organism evidence="8">
    <name type="scientific">Dissoconium aciculare CBS 342.82</name>
    <dbReference type="NCBI Taxonomy" id="1314786"/>
    <lineage>
        <taxon>Eukaryota</taxon>
        <taxon>Fungi</taxon>
        <taxon>Dikarya</taxon>
        <taxon>Ascomycota</taxon>
        <taxon>Pezizomycotina</taxon>
        <taxon>Dothideomycetes</taxon>
        <taxon>Dothideomycetidae</taxon>
        <taxon>Mycosphaerellales</taxon>
        <taxon>Dissoconiaceae</taxon>
        <taxon>Dissoconium</taxon>
    </lineage>
</organism>
<evidence type="ECO:0000256" key="2">
    <source>
        <dbReference type="ARBA" id="ARBA00009788"/>
    </source>
</evidence>
<dbReference type="GO" id="GO:0046982">
    <property type="term" value="F:protein heterodimerization activity"/>
    <property type="evidence" value="ECO:0007669"/>
    <property type="project" value="InterPro"/>
</dbReference>
<dbReference type="AlphaFoldDB" id="A0A6J3M4N7"/>
<dbReference type="InterPro" id="IPR045127">
    <property type="entry name" value="TAF11-like"/>
</dbReference>
<dbReference type="PANTHER" id="PTHR13218:SF8">
    <property type="entry name" value="TRANSCRIPTION INITIATION FACTOR TFIID SUBUNIT 11"/>
    <property type="match status" value="1"/>
</dbReference>
<evidence type="ECO:0000256" key="1">
    <source>
        <dbReference type="ARBA" id="ARBA00004123"/>
    </source>
</evidence>
<dbReference type="GO" id="GO:0016251">
    <property type="term" value="F:RNA polymerase II general transcription initiation factor activity"/>
    <property type="evidence" value="ECO:0007669"/>
    <property type="project" value="TreeGrafter"/>
</dbReference>
<reference evidence="8" key="3">
    <citation type="submission" date="2025-08" db="UniProtKB">
        <authorList>
            <consortium name="RefSeq"/>
        </authorList>
    </citation>
    <scope>IDENTIFICATION</scope>
    <source>
        <strain evidence="8">CBS 342.82</strain>
    </source>
</reference>
<comment type="subcellular location">
    <subcellularLocation>
        <location evidence="1">Nucleus</location>
    </subcellularLocation>
</comment>
<keyword evidence="4" id="KW-0804">Transcription</keyword>
<dbReference type="GeneID" id="54359179"/>
<gene>
    <name evidence="8" type="ORF">K489DRAFT_319357</name>
</gene>
<dbReference type="Gene3D" id="1.10.20.10">
    <property type="entry name" value="Histone, subunit A"/>
    <property type="match status" value="1"/>
</dbReference>
<evidence type="ECO:0000259" key="6">
    <source>
        <dbReference type="Pfam" id="PF04719"/>
    </source>
</evidence>
<dbReference type="CDD" id="cd08048">
    <property type="entry name" value="HFD_TAF11"/>
    <property type="match status" value="1"/>
</dbReference>
<dbReference type="RefSeq" id="XP_033460031.1">
    <property type="nucleotide sequence ID" value="XM_033601379.1"/>
</dbReference>
<keyword evidence="3" id="KW-0805">Transcription regulation</keyword>
<evidence type="ECO:0000313" key="8">
    <source>
        <dbReference type="RefSeq" id="XP_033460031.1"/>
    </source>
</evidence>
<dbReference type="Proteomes" id="UP000504637">
    <property type="component" value="Unplaced"/>
</dbReference>
<evidence type="ECO:0000313" key="7">
    <source>
        <dbReference type="Proteomes" id="UP000504637"/>
    </source>
</evidence>
<evidence type="ECO:0000256" key="3">
    <source>
        <dbReference type="ARBA" id="ARBA00023015"/>
    </source>
</evidence>
<evidence type="ECO:0000256" key="4">
    <source>
        <dbReference type="ARBA" id="ARBA00023163"/>
    </source>
</evidence>
<name>A0A6J3M4N7_9PEZI</name>
<proteinExistence type="inferred from homology"/>
<dbReference type="PANTHER" id="PTHR13218">
    <property type="entry name" value="TRANSCRIPTION INITIATION FACTOR TFIID SUBUNIT 11-RELATED"/>
    <property type="match status" value="1"/>
</dbReference>